<evidence type="ECO:0008006" key="3">
    <source>
        <dbReference type="Google" id="ProtNLM"/>
    </source>
</evidence>
<protein>
    <recommendedName>
        <fullName evidence="3">Glycosyl transferase</fullName>
    </recommendedName>
</protein>
<dbReference type="SUPFAM" id="SSF53448">
    <property type="entry name" value="Nucleotide-diphospho-sugar transferases"/>
    <property type="match status" value="1"/>
</dbReference>
<sequence>MKKAVFTIVAKNYFGFAKALYVSVKKHNPEIDFFVLLSDEIDNPEDFKSQDFEILEAKNIGIGSYSELAFKYNVTEFSTAIKPFFFSYLFEKEYEKVIYFDPDIYIYDNLDSIYDKLAEHDIILTPHFVSPELVSTANAPETLTLFAGIYNLGFIAVKRTEIGTAMIKWWEARLHKYCFVDKFDALHVDQKWMDFVPALFGDKVLILRELGYNIAYWNIHERSISEKNNKIIISNRLTGREEFPLIFIHFSGFNPKNIYDNKQCPILDLRQYADFIPYFVEYAEFLNENNFDMYFHKKYTYGSFDGGVSINLFQRRLFRRLVNEGYHFERPFGIENNDFYTILKQNKLLSNSVANVDKLNERNFQDLDSKISKLNIIMKCLKWVLGFDRYVLLLKFCQRYFRPENQTFLIKEYNTLKFLNENVKK</sequence>
<evidence type="ECO:0000313" key="2">
    <source>
        <dbReference type="Proteomes" id="UP001144341"/>
    </source>
</evidence>
<evidence type="ECO:0000313" key="1">
    <source>
        <dbReference type="EMBL" id="MCZ4224376.1"/>
    </source>
</evidence>
<reference evidence="1" key="1">
    <citation type="submission" date="2022-12" db="EMBL/GenBank/DDBJ databases">
        <title>Genome sequence of SJ11.</title>
        <authorList>
            <person name="Woo H."/>
        </authorList>
    </citation>
    <scope>NUCLEOTIDE SEQUENCE</scope>
    <source>
        <strain evidence="1">SJ11</strain>
    </source>
</reference>
<dbReference type="Proteomes" id="UP001144341">
    <property type="component" value="Unassembled WGS sequence"/>
</dbReference>
<dbReference type="RefSeq" id="WP_269416148.1">
    <property type="nucleotide sequence ID" value="NZ_JAPWGL010000003.1"/>
</dbReference>
<accession>A0ABT4KZL3</accession>
<dbReference type="Gene3D" id="3.90.550.10">
    <property type="entry name" value="Spore Coat Polysaccharide Biosynthesis Protein SpsA, Chain A"/>
    <property type="match status" value="1"/>
</dbReference>
<keyword evidence="2" id="KW-1185">Reference proteome</keyword>
<comment type="caution">
    <text evidence="1">The sequence shown here is derived from an EMBL/GenBank/DDBJ whole genome shotgun (WGS) entry which is preliminary data.</text>
</comment>
<proteinExistence type="predicted"/>
<dbReference type="InterPro" id="IPR029044">
    <property type="entry name" value="Nucleotide-diphossugar_trans"/>
</dbReference>
<dbReference type="EMBL" id="JAPWGL010000003">
    <property type="protein sequence ID" value="MCZ4224376.1"/>
    <property type="molecule type" value="Genomic_DNA"/>
</dbReference>
<organism evidence="1 2">
    <name type="scientific">Pedobacter rhodius</name>
    <dbReference type="NCBI Taxonomy" id="3004098"/>
    <lineage>
        <taxon>Bacteria</taxon>
        <taxon>Pseudomonadati</taxon>
        <taxon>Bacteroidota</taxon>
        <taxon>Sphingobacteriia</taxon>
        <taxon>Sphingobacteriales</taxon>
        <taxon>Sphingobacteriaceae</taxon>
        <taxon>Pedobacter</taxon>
    </lineage>
</organism>
<name>A0ABT4KZL3_9SPHI</name>
<gene>
    <name evidence="1" type="ORF">O0931_13755</name>
</gene>